<dbReference type="Proteomes" id="UP000185895">
    <property type="component" value="Unassembled WGS sequence"/>
</dbReference>
<evidence type="ECO:0000256" key="6">
    <source>
        <dbReference type="PIRNR" id="PIRNR000446"/>
    </source>
</evidence>
<dbReference type="PANTHER" id="PTHR42681:SF1">
    <property type="entry name" value="MALONYL-COA-ACYL CARRIER PROTEIN TRANSACYLASE, MITOCHONDRIAL"/>
    <property type="match status" value="1"/>
</dbReference>
<reference evidence="9 10" key="1">
    <citation type="submission" date="2016-09" db="EMBL/GenBank/DDBJ databases">
        <authorList>
            <person name="Capua I."/>
            <person name="De Benedictis P."/>
            <person name="Joannis T."/>
            <person name="Lombin L.H."/>
            <person name="Cattoli G."/>
        </authorList>
    </citation>
    <scope>NUCLEOTIDE SEQUENCE [LARGE SCALE GENOMIC DNA]</scope>
    <source>
        <strain evidence="9 10">ANC 4671</strain>
    </source>
</reference>
<comment type="caution">
    <text evidence="9">The sequence shown here is derived from an EMBL/GenBank/DDBJ whole genome shotgun (WGS) entry which is preliminary data.</text>
</comment>
<dbReference type="NCBIfam" id="TIGR03131">
    <property type="entry name" value="malonate_mdcH"/>
    <property type="match status" value="1"/>
</dbReference>
<dbReference type="InterPro" id="IPR001227">
    <property type="entry name" value="Ac_transferase_dom_sf"/>
</dbReference>
<dbReference type="OrthoDB" id="9808564at2"/>
<dbReference type="STRING" id="1262585.BJI46_13275"/>
<dbReference type="SUPFAM" id="SSF52151">
    <property type="entry name" value="FabD/lysophospholipase-like"/>
    <property type="match status" value="1"/>
</dbReference>
<dbReference type="InterPro" id="IPR024925">
    <property type="entry name" value="Malonyl_CoA-ACP_transAc"/>
</dbReference>
<dbReference type="InterPro" id="IPR017554">
    <property type="entry name" value="Malonate_deCOase_MdcHsu"/>
</dbReference>
<keyword evidence="3 6" id="KW-0808">Transferase</keyword>
<evidence type="ECO:0000256" key="2">
    <source>
        <dbReference type="ARBA" id="ARBA00018953"/>
    </source>
</evidence>
<dbReference type="AlphaFoldDB" id="A0A1E7R645"/>
<evidence type="ECO:0000256" key="4">
    <source>
        <dbReference type="ARBA" id="ARBA00023315"/>
    </source>
</evidence>
<dbReference type="InterPro" id="IPR014043">
    <property type="entry name" value="Acyl_transferase_dom"/>
</dbReference>
<dbReference type="InterPro" id="IPR016035">
    <property type="entry name" value="Acyl_Trfase/lysoPLipase"/>
</dbReference>
<accession>A0A1E7R645</accession>
<name>A0A1E7R645_9GAMM</name>
<dbReference type="SUPFAM" id="SSF55048">
    <property type="entry name" value="Probable ACP-binding domain of malonyl-CoA ACP transacylase"/>
    <property type="match status" value="1"/>
</dbReference>
<evidence type="ECO:0000313" key="10">
    <source>
        <dbReference type="Proteomes" id="UP000185895"/>
    </source>
</evidence>
<evidence type="ECO:0000256" key="7">
    <source>
        <dbReference type="PIRSR" id="PIRSR000446-1"/>
    </source>
</evidence>
<comment type="catalytic activity">
    <reaction evidence="5 6">
        <text>holo-[ACP] + malonyl-CoA = malonyl-[ACP] + CoA</text>
        <dbReference type="Rhea" id="RHEA:41792"/>
        <dbReference type="Rhea" id="RHEA-COMP:9623"/>
        <dbReference type="Rhea" id="RHEA-COMP:9685"/>
        <dbReference type="ChEBI" id="CHEBI:57287"/>
        <dbReference type="ChEBI" id="CHEBI:57384"/>
        <dbReference type="ChEBI" id="CHEBI:64479"/>
        <dbReference type="ChEBI" id="CHEBI:78449"/>
        <dbReference type="EC" id="2.3.1.39"/>
    </reaction>
</comment>
<keyword evidence="10" id="KW-1185">Reference proteome</keyword>
<feature type="domain" description="Malonyl-CoA:ACP transacylase (MAT)" evidence="8">
    <location>
        <begin position="6"/>
        <end position="306"/>
    </location>
</feature>
<dbReference type="Gene3D" id="3.40.366.10">
    <property type="entry name" value="Malonyl-Coenzyme A Acyl Carrier Protein, domain 2"/>
    <property type="match status" value="1"/>
</dbReference>
<evidence type="ECO:0000259" key="8">
    <source>
        <dbReference type="SMART" id="SM00827"/>
    </source>
</evidence>
<keyword evidence="4 6" id="KW-0012">Acyltransferase</keyword>
<evidence type="ECO:0000256" key="5">
    <source>
        <dbReference type="ARBA" id="ARBA00048462"/>
    </source>
</evidence>
<dbReference type="GO" id="GO:0004314">
    <property type="term" value="F:[acyl-carrier-protein] S-malonyltransferase activity"/>
    <property type="evidence" value="ECO:0007669"/>
    <property type="project" value="UniProtKB-EC"/>
</dbReference>
<dbReference type="Gene3D" id="3.30.70.250">
    <property type="entry name" value="Malonyl-CoA ACP transacylase, ACP-binding"/>
    <property type="match status" value="1"/>
</dbReference>
<dbReference type="InterPro" id="IPR050858">
    <property type="entry name" value="Mal-CoA-ACP_Trans/PKS_FabD"/>
</dbReference>
<sequence>MSSIWVYPGQGAQKANMLHDLPQQAVVKYHIEQACDVLQQNVLLLDQPEALQSTYSVQLCLYIAGVISSALLQQQGVQPDYVAGLSIGAWAAATVAGVISFDDGLKLVAKRGDLMQQAYPQGYGMTAIIGAEASKVEHWISAVHQQHSDVYLANINAANQIVISGSFAAMQQVAELAHQGGAIAKKLQVSVPSHCILLQKQAEELANYMQNTVSHHPMIHYLSGTSARLIRSNTQIMDDLAFNMSRRIHWENTVQAAWERGIRLQIEALPGTVLTSLAASVFKEGTVLSFQNTQLESLIIAMQQACNAA</sequence>
<dbReference type="PIRSF" id="PIRSF000446">
    <property type="entry name" value="Mct"/>
    <property type="match status" value="1"/>
</dbReference>
<organism evidence="9 10">
    <name type="scientific">Acinetobacter qingfengensis</name>
    <dbReference type="NCBI Taxonomy" id="1262585"/>
    <lineage>
        <taxon>Bacteria</taxon>
        <taxon>Pseudomonadati</taxon>
        <taxon>Pseudomonadota</taxon>
        <taxon>Gammaproteobacteria</taxon>
        <taxon>Moraxellales</taxon>
        <taxon>Moraxellaceae</taxon>
        <taxon>Acinetobacter</taxon>
    </lineage>
</organism>
<evidence type="ECO:0000313" key="9">
    <source>
        <dbReference type="EMBL" id="OEY94782.1"/>
    </source>
</evidence>
<evidence type="ECO:0000256" key="1">
    <source>
        <dbReference type="ARBA" id="ARBA00013258"/>
    </source>
</evidence>
<protein>
    <recommendedName>
        <fullName evidence="2 6">Malonyl CoA-acyl carrier protein transacylase</fullName>
        <ecNumber evidence="1 6">2.3.1.39</ecNumber>
    </recommendedName>
</protein>
<dbReference type="InterPro" id="IPR016036">
    <property type="entry name" value="Malonyl_transacylase_ACP-bd"/>
</dbReference>
<feature type="active site" evidence="7">
    <location>
        <position position="86"/>
    </location>
</feature>
<feature type="active site" evidence="7">
    <location>
        <position position="194"/>
    </location>
</feature>
<comment type="similarity">
    <text evidence="6">Belongs to the fabD family.</text>
</comment>
<dbReference type="PANTHER" id="PTHR42681">
    <property type="entry name" value="MALONYL-COA-ACYL CARRIER PROTEIN TRANSACYLASE, MITOCHONDRIAL"/>
    <property type="match status" value="1"/>
</dbReference>
<dbReference type="SMART" id="SM00827">
    <property type="entry name" value="PKS_AT"/>
    <property type="match status" value="1"/>
</dbReference>
<dbReference type="RefSeq" id="WP_070070106.1">
    <property type="nucleotide sequence ID" value="NZ_MKKK01000030.1"/>
</dbReference>
<dbReference type="EC" id="2.3.1.39" evidence="1 6"/>
<dbReference type="EMBL" id="MKKK01000030">
    <property type="protein sequence ID" value="OEY94782.1"/>
    <property type="molecule type" value="Genomic_DNA"/>
</dbReference>
<evidence type="ECO:0000256" key="3">
    <source>
        <dbReference type="ARBA" id="ARBA00022679"/>
    </source>
</evidence>
<dbReference type="Pfam" id="PF00698">
    <property type="entry name" value="Acyl_transf_1"/>
    <property type="match status" value="1"/>
</dbReference>
<gene>
    <name evidence="9" type="ORF">BJI46_13275</name>
</gene>
<dbReference type="GO" id="GO:0005829">
    <property type="term" value="C:cytosol"/>
    <property type="evidence" value="ECO:0007669"/>
    <property type="project" value="TreeGrafter"/>
</dbReference>
<proteinExistence type="inferred from homology"/>
<dbReference type="GO" id="GO:0006633">
    <property type="term" value="P:fatty acid biosynthetic process"/>
    <property type="evidence" value="ECO:0007669"/>
    <property type="project" value="TreeGrafter"/>
</dbReference>